<evidence type="ECO:0000256" key="1">
    <source>
        <dbReference type="SAM" id="MobiDB-lite"/>
    </source>
</evidence>
<accession>A0A918RLZ7</accession>
<sequence length="133" mass="13218">MPGGTGGRGGDSHGVSTGTAPHARRAGLRCAWLRTLVLLLALLVPGGAHAEAYAAPLTAAAGDSGAAAERPDLLDAALRPSAREVRRPVVRLRPASLPGPAPVRAASGRPGPAAVLPPPPSASHALACVVLRC</sequence>
<organism evidence="2 3">
    <name type="scientific">Streptomyces echinoruber</name>
    <dbReference type="NCBI Taxonomy" id="68898"/>
    <lineage>
        <taxon>Bacteria</taxon>
        <taxon>Bacillati</taxon>
        <taxon>Actinomycetota</taxon>
        <taxon>Actinomycetes</taxon>
        <taxon>Kitasatosporales</taxon>
        <taxon>Streptomycetaceae</taxon>
        <taxon>Streptomyces</taxon>
    </lineage>
</organism>
<comment type="caution">
    <text evidence="2">The sequence shown here is derived from an EMBL/GenBank/DDBJ whole genome shotgun (WGS) entry which is preliminary data.</text>
</comment>
<dbReference type="EMBL" id="BMWH01000021">
    <property type="protein sequence ID" value="GHA02257.1"/>
    <property type="molecule type" value="Genomic_DNA"/>
</dbReference>
<reference evidence="2" key="2">
    <citation type="submission" date="2020-09" db="EMBL/GenBank/DDBJ databases">
        <authorList>
            <person name="Sun Q."/>
            <person name="Ohkuma M."/>
        </authorList>
    </citation>
    <scope>NUCLEOTIDE SEQUENCE</scope>
    <source>
        <strain evidence="2">JCM 5016</strain>
    </source>
</reference>
<proteinExistence type="predicted"/>
<evidence type="ECO:0000313" key="2">
    <source>
        <dbReference type="EMBL" id="GHA02257.1"/>
    </source>
</evidence>
<keyword evidence="3" id="KW-1185">Reference proteome</keyword>
<evidence type="ECO:0000313" key="3">
    <source>
        <dbReference type="Proteomes" id="UP000623010"/>
    </source>
</evidence>
<name>A0A918RLZ7_9ACTN</name>
<dbReference type="AlphaFoldDB" id="A0A918RLZ7"/>
<reference evidence="2" key="1">
    <citation type="journal article" date="2014" name="Int. J. Syst. Evol. Microbiol.">
        <title>Complete genome sequence of Corynebacterium casei LMG S-19264T (=DSM 44701T), isolated from a smear-ripened cheese.</title>
        <authorList>
            <consortium name="US DOE Joint Genome Institute (JGI-PGF)"/>
            <person name="Walter F."/>
            <person name="Albersmeier A."/>
            <person name="Kalinowski J."/>
            <person name="Ruckert C."/>
        </authorList>
    </citation>
    <scope>NUCLEOTIDE SEQUENCE</scope>
    <source>
        <strain evidence="2">JCM 5016</strain>
    </source>
</reference>
<protein>
    <submittedName>
        <fullName evidence="2">Uncharacterized protein</fullName>
    </submittedName>
</protein>
<dbReference type="Proteomes" id="UP000623010">
    <property type="component" value="Unassembled WGS sequence"/>
</dbReference>
<feature type="region of interest" description="Disordered" evidence="1">
    <location>
        <begin position="1"/>
        <end position="20"/>
    </location>
</feature>
<feature type="region of interest" description="Disordered" evidence="1">
    <location>
        <begin position="94"/>
        <end position="117"/>
    </location>
</feature>
<gene>
    <name evidence="2" type="ORF">GCM10010389_47060</name>
</gene>